<evidence type="ECO:0000313" key="2">
    <source>
        <dbReference type="EMBL" id="KAF0039994.1"/>
    </source>
</evidence>
<dbReference type="AlphaFoldDB" id="A0A6A4TA07"/>
<protein>
    <submittedName>
        <fullName evidence="2">Uncharacterized protein</fullName>
    </submittedName>
</protein>
<evidence type="ECO:0000256" key="1">
    <source>
        <dbReference type="SAM" id="MobiDB-lite"/>
    </source>
</evidence>
<reference evidence="2 3" key="1">
    <citation type="submission" date="2019-06" db="EMBL/GenBank/DDBJ databases">
        <title>Draft genomes of female and male turbot (Scophthalmus maximus).</title>
        <authorList>
            <person name="Xu H."/>
            <person name="Xu X.-W."/>
            <person name="Shao C."/>
            <person name="Chen S."/>
        </authorList>
    </citation>
    <scope>NUCLEOTIDE SEQUENCE [LARGE SCALE GENOMIC DNA]</scope>
    <source>
        <strain evidence="2">Ysfricsl-2016a</strain>
        <tissue evidence="2">Blood</tissue>
    </source>
</reference>
<feature type="compositionally biased region" description="Basic and acidic residues" evidence="1">
    <location>
        <begin position="163"/>
        <end position="173"/>
    </location>
</feature>
<dbReference type="Proteomes" id="UP000438429">
    <property type="component" value="Unassembled WGS sequence"/>
</dbReference>
<gene>
    <name evidence="2" type="ORF">F2P81_008229</name>
</gene>
<dbReference type="EMBL" id="VEVO01000007">
    <property type="protein sequence ID" value="KAF0039994.1"/>
    <property type="molecule type" value="Genomic_DNA"/>
</dbReference>
<proteinExistence type="predicted"/>
<evidence type="ECO:0000313" key="3">
    <source>
        <dbReference type="Proteomes" id="UP000438429"/>
    </source>
</evidence>
<comment type="caution">
    <text evidence="2">The sequence shown here is derived from an EMBL/GenBank/DDBJ whole genome shotgun (WGS) entry which is preliminary data.</text>
</comment>
<name>A0A6A4TA07_SCOMX</name>
<sequence>MQARRVLRSQAVCTTVRPMYWILSALDSVLHATAEIAKAADDTPPRRRRRRRSLLEEAGGVSTFTLTDTRRGNEMMTRDTLIKRTVSFIRYKSVFVRGKIRRSKDAKISDLQSDMGVPVVWSYSSATADGEKSVVGLSEESHFGKTWQRRARGDGLDINIDPPENKRSQDTGKGRRYPVPPKDRNK</sequence>
<organism evidence="2 3">
    <name type="scientific">Scophthalmus maximus</name>
    <name type="common">Turbot</name>
    <name type="synonym">Psetta maxima</name>
    <dbReference type="NCBI Taxonomy" id="52904"/>
    <lineage>
        <taxon>Eukaryota</taxon>
        <taxon>Metazoa</taxon>
        <taxon>Chordata</taxon>
        <taxon>Craniata</taxon>
        <taxon>Vertebrata</taxon>
        <taxon>Euteleostomi</taxon>
        <taxon>Actinopterygii</taxon>
        <taxon>Neopterygii</taxon>
        <taxon>Teleostei</taxon>
        <taxon>Neoteleostei</taxon>
        <taxon>Acanthomorphata</taxon>
        <taxon>Carangaria</taxon>
        <taxon>Pleuronectiformes</taxon>
        <taxon>Pleuronectoidei</taxon>
        <taxon>Scophthalmidae</taxon>
        <taxon>Scophthalmus</taxon>
    </lineage>
</organism>
<feature type="region of interest" description="Disordered" evidence="1">
    <location>
        <begin position="134"/>
        <end position="186"/>
    </location>
</feature>
<accession>A0A6A4TA07</accession>